<dbReference type="InterPro" id="IPR000962">
    <property type="entry name" value="Znf_DskA_TraR"/>
</dbReference>
<dbReference type="Gene3D" id="1.20.120.910">
    <property type="entry name" value="DksA, coiled-coil domain"/>
    <property type="match status" value="1"/>
</dbReference>
<evidence type="ECO:0000256" key="2">
    <source>
        <dbReference type="ARBA" id="ARBA00022771"/>
    </source>
</evidence>
<evidence type="ECO:0000259" key="5">
    <source>
        <dbReference type="Pfam" id="PF01258"/>
    </source>
</evidence>
<dbReference type="EMBL" id="JADIKM010000003">
    <property type="protein sequence ID" value="MFK2904560.1"/>
    <property type="molecule type" value="Genomic_DNA"/>
</dbReference>
<evidence type="ECO:0000256" key="3">
    <source>
        <dbReference type="ARBA" id="ARBA00022833"/>
    </source>
</evidence>
<protein>
    <submittedName>
        <fullName evidence="6">TraR/DksA C4-type zinc finger protein</fullName>
    </submittedName>
</protein>
<keyword evidence="2" id="KW-0863">Zinc-finger</keyword>
<accession>A0ABW8JTV4</accession>
<dbReference type="RefSeq" id="WP_404633193.1">
    <property type="nucleotide sequence ID" value="NZ_JADIKM010000003.1"/>
</dbReference>
<keyword evidence="7" id="KW-1185">Reference proteome</keyword>
<dbReference type="PROSITE" id="PS51128">
    <property type="entry name" value="ZF_DKSA_2"/>
    <property type="match status" value="1"/>
</dbReference>
<comment type="caution">
    <text evidence="6">The sequence shown here is derived from an EMBL/GenBank/DDBJ whole genome shotgun (WGS) entry which is preliminary data.</text>
</comment>
<reference evidence="6 7" key="1">
    <citation type="submission" date="2020-10" db="EMBL/GenBank/DDBJ databases">
        <title>Phylogeny of dyella-like bacteria.</title>
        <authorList>
            <person name="Fu J."/>
        </authorList>
    </citation>
    <scope>NUCLEOTIDE SEQUENCE [LARGE SCALE GENOMIC DNA]</scope>
    <source>
        <strain evidence="6 7">Gsoil3046</strain>
    </source>
</reference>
<gene>
    <name evidence="6" type="ORF">ISP17_11340</name>
</gene>
<comment type="caution">
    <text evidence="4">Lacks conserved residue(s) required for the propagation of feature annotation.</text>
</comment>
<organism evidence="6 7">
    <name type="scientific">Dyella ginsengisoli</name>
    <dbReference type="NCBI Taxonomy" id="363848"/>
    <lineage>
        <taxon>Bacteria</taxon>
        <taxon>Pseudomonadati</taxon>
        <taxon>Pseudomonadota</taxon>
        <taxon>Gammaproteobacteria</taxon>
        <taxon>Lysobacterales</taxon>
        <taxon>Rhodanobacteraceae</taxon>
        <taxon>Dyella</taxon>
    </lineage>
</organism>
<dbReference type="Proteomes" id="UP001620460">
    <property type="component" value="Unassembled WGS sequence"/>
</dbReference>
<evidence type="ECO:0000256" key="4">
    <source>
        <dbReference type="PROSITE-ProRule" id="PRU00510"/>
    </source>
</evidence>
<name>A0ABW8JTV4_9GAMM</name>
<evidence type="ECO:0000256" key="1">
    <source>
        <dbReference type="ARBA" id="ARBA00022723"/>
    </source>
</evidence>
<keyword evidence="1" id="KW-0479">Metal-binding</keyword>
<proteinExistence type="predicted"/>
<evidence type="ECO:0000313" key="7">
    <source>
        <dbReference type="Proteomes" id="UP001620460"/>
    </source>
</evidence>
<evidence type="ECO:0000313" key="6">
    <source>
        <dbReference type="EMBL" id="MFK2904560.1"/>
    </source>
</evidence>
<feature type="domain" description="Zinc finger DksA/TraR C4-type" evidence="5">
    <location>
        <begin position="16"/>
        <end position="49"/>
    </location>
</feature>
<dbReference type="Pfam" id="PF01258">
    <property type="entry name" value="zf-dskA_traR"/>
    <property type="match status" value="1"/>
</dbReference>
<sequence length="58" mass="6214">MDEIDHALAARGLGKAGKAVCDECGAAISALRQELGAVLCIDCQQRSEQQARQWSKRG</sequence>
<keyword evidence="3" id="KW-0862">Zinc</keyword>